<organism evidence="2 3">
    <name type="scientific">Vreelandella titanicae</name>
    <dbReference type="NCBI Taxonomy" id="664683"/>
    <lineage>
        <taxon>Bacteria</taxon>
        <taxon>Pseudomonadati</taxon>
        <taxon>Pseudomonadota</taxon>
        <taxon>Gammaproteobacteria</taxon>
        <taxon>Oceanospirillales</taxon>
        <taxon>Halomonadaceae</taxon>
        <taxon>Vreelandella</taxon>
    </lineage>
</organism>
<dbReference type="AlphaFoldDB" id="A0AAP9NRD6"/>
<dbReference type="Pfam" id="PF13443">
    <property type="entry name" value="HTH_26"/>
    <property type="match status" value="1"/>
</dbReference>
<gene>
    <name evidence="2" type="ORF">FX987_04602</name>
</gene>
<evidence type="ECO:0000259" key="1">
    <source>
        <dbReference type="PROSITE" id="PS50943"/>
    </source>
</evidence>
<dbReference type="PROSITE" id="PS50943">
    <property type="entry name" value="HTH_CROC1"/>
    <property type="match status" value="1"/>
</dbReference>
<reference evidence="2 3" key="1">
    <citation type="submission" date="2019-12" db="EMBL/GenBank/DDBJ databases">
        <title>Genome sequencing and assembly of endphytes of Porphyra tenera.</title>
        <authorList>
            <person name="Park J.M."/>
            <person name="Shin R."/>
            <person name="Jo S.H."/>
        </authorList>
    </citation>
    <scope>NUCLEOTIDE SEQUENCE [LARGE SCALE GENOMIC DNA]</scope>
    <source>
        <strain evidence="2 3">GPM3</strain>
    </source>
</reference>
<sequence>MRSNDYFNTFLIIFIIILDKEMIRYHLKELIAEKEFAERRRITIGEIAKETGINRMTLSKIINHAGHSTVTDNLDKLCYYFDCEIDQLVTHIKETDDALLPPDPR</sequence>
<dbReference type="Gene3D" id="1.10.260.40">
    <property type="entry name" value="lambda repressor-like DNA-binding domains"/>
    <property type="match status" value="1"/>
</dbReference>
<dbReference type="GO" id="GO:0003677">
    <property type="term" value="F:DNA binding"/>
    <property type="evidence" value="ECO:0007669"/>
    <property type="project" value="InterPro"/>
</dbReference>
<evidence type="ECO:0000313" key="2">
    <source>
        <dbReference type="EMBL" id="QKS26786.1"/>
    </source>
</evidence>
<dbReference type="Proteomes" id="UP000509761">
    <property type="component" value="Chromosome"/>
</dbReference>
<evidence type="ECO:0000313" key="3">
    <source>
        <dbReference type="Proteomes" id="UP000509761"/>
    </source>
</evidence>
<dbReference type="InterPro" id="IPR001387">
    <property type="entry name" value="Cro/C1-type_HTH"/>
</dbReference>
<name>A0AAP9NRD6_9GAMM</name>
<dbReference type="EMBL" id="CP054580">
    <property type="protein sequence ID" value="QKS26786.1"/>
    <property type="molecule type" value="Genomic_DNA"/>
</dbReference>
<keyword evidence="3" id="KW-1185">Reference proteome</keyword>
<dbReference type="InterPro" id="IPR010982">
    <property type="entry name" value="Lambda_DNA-bd_dom_sf"/>
</dbReference>
<accession>A0AAP9NRD6</accession>
<dbReference type="SUPFAM" id="SSF47413">
    <property type="entry name" value="lambda repressor-like DNA-binding domains"/>
    <property type="match status" value="1"/>
</dbReference>
<proteinExistence type="predicted"/>
<protein>
    <recommendedName>
        <fullName evidence="1">HTH cro/C1-type domain-containing protein</fullName>
    </recommendedName>
</protein>
<feature type="domain" description="HTH cro/C1-type" evidence="1">
    <location>
        <begin position="34"/>
        <end position="88"/>
    </location>
</feature>
<dbReference type="CDD" id="cd00093">
    <property type="entry name" value="HTH_XRE"/>
    <property type="match status" value="1"/>
</dbReference>